<dbReference type="Proteomes" id="UP000752814">
    <property type="component" value="Unassembled WGS sequence"/>
</dbReference>
<dbReference type="InterPro" id="IPR043005">
    <property type="entry name" value="MvaI_BcnI_rec"/>
</dbReference>
<dbReference type="InterPro" id="IPR029127">
    <property type="entry name" value="MvaI_BcnI"/>
</dbReference>
<dbReference type="CDD" id="cd22339">
    <property type="entry name" value="NciI-like"/>
    <property type="match status" value="1"/>
</dbReference>
<feature type="domain" description="MvaI/BcnI restriction endonuclease" evidence="1">
    <location>
        <begin position="10"/>
        <end position="256"/>
    </location>
</feature>
<evidence type="ECO:0000313" key="3">
    <source>
        <dbReference type="Proteomes" id="UP000752814"/>
    </source>
</evidence>
<proteinExistence type="predicted"/>
<gene>
    <name evidence="2" type="ORF">A3207_00820</name>
</gene>
<evidence type="ECO:0000259" key="1">
    <source>
        <dbReference type="Pfam" id="PF15515"/>
    </source>
</evidence>
<sequence>MTLYSKDELIAKFIELSEKGWVKNRRMGNSGGVGNTLEDYLGIEENNLPIPNAAEWELKAQRKNTTSLVTLFHSEPSPRALKFVPCVLLPHYGWQHKEAGRKYPETEMSFRQTITCKYSDRGFCVKVDRDAEKILIVFNPLEVDPKHSDWLNQVYQNIDSGCTNICTMQPYWGFRDLSCKAGGKLLNCFYVQADVKREEGEEYYWYNSVKILQNFSFKGFLDALESNNIYIDFDARSGHNHGTKFRMSESAWPLVYEKITPIIQDGEVLRTSY</sequence>
<dbReference type="Gene3D" id="3.30.70.3570">
    <property type="entry name" value="MvaI/BcnI restriction endonuclease, recognition domain"/>
    <property type="match status" value="1"/>
</dbReference>
<evidence type="ECO:0000313" key="2">
    <source>
        <dbReference type="EMBL" id="TQS84618.1"/>
    </source>
</evidence>
<dbReference type="Pfam" id="PF15515">
    <property type="entry name" value="MvaI_BcnI"/>
    <property type="match status" value="1"/>
</dbReference>
<dbReference type="EMBL" id="LVVT01000001">
    <property type="protein sequence ID" value="TQS84618.1"/>
    <property type="molecule type" value="Genomic_DNA"/>
</dbReference>
<accession>A0A8J8TF76</accession>
<dbReference type="RefSeq" id="WP_020448831.1">
    <property type="nucleotide sequence ID" value="NZ_CAYAYJ010000005.1"/>
</dbReference>
<dbReference type="AlphaFoldDB" id="A0A8J8TF76"/>
<dbReference type="Gene3D" id="3.40.210.20">
    <property type="entry name" value="MvaI/BcnI restriction endonuclease, catalytic domain"/>
    <property type="match status" value="1"/>
</dbReference>
<protein>
    <submittedName>
        <fullName evidence="2">NciI</fullName>
    </submittedName>
</protein>
<comment type="caution">
    <text evidence="2">The sequence shown here is derived from an EMBL/GenBank/DDBJ whole genome shotgun (WGS) entry which is preliminary data.</text>
</comment>
<dbReference type="GeneID" id="41323364"/>
<dbReference type="OMA" id="QPYWGFD"/>
<reference evidence="2" key="1">
    <citation type="submission" date="2016-03" db="EMBL/GenBank/DDBJ databases">
        <authorList>
            <person name="Borrel G."/>
            <person name="Mccann A."/>
            <person name="O'Toole P.W."/>
        </authorList>
    </citation>
    <scope>NUCLEOTIDE SEQUENCE</scope>
    <source>
        <strain evidence="2">183</strain>
    </source>
</reference>
<dbReference type="InterPro" id="IPR043004">
    <property type="entry name" value="MvaI_BcnI_cat"/>
</dbReference>
<organism evidence="2 3">
    <name type="scientific">Candidatus Methanomassiliicoccus intestinalis</name>
    <dbReference type="NCBI Taxonomy" id="1406512"/>
    <lineage>
        <taxon>Archaea</taxon>
        <taxon>Methanobacteriati</taxon>
        <taxon>Thermoplasmatota</taxon>
        <taxon>Thermoplasmata</taxon>
        <taxon>Methanomassiliicoccales</taxon>
        <taxon>Methanomassiliicoccaceae</taxon>
        <taxon>Methanomassiliicoccus</taxon>
    </lineage>
</organism>
<name>A0A8J8TF76_9ARCH</name>